<dbReference type="EMBL" id="MU155380">
    <property type="protein sequence ID" value="KAF9474423.1"/>
    <property type="molecule type" value="Genomic_DNA"/>
</dbReference>
<evidence type="ECO:0000313" key="3">
    <source>
        <dbReference type="Proteomes" id="UP000807469"/>
    </source>
</evidence>
<keyword evidence="3" id="KW-1185">Reference proteome</keyword>
<comment type="caution">
    <text evidence="2">The sequence shown here is derived from an EMBL/GenBank/DDBJ whole genome shotgun (WGS) entry which is preliminary data.</text>
</comment>
<evidence type="ECO:0000313" key="2">
    <source>
        <dbReference type="EMBL" id="KAF9474423.1"/>
    </source>
</evidence>
<feature type="compositionally biased region" description="Polar residues" evidence="1">
    <location>
        <begin position="9"/>
        <end position="25"/>
    </location>
</feature>
<feature type="region of interest" description="Disordered" evidence="1">
    <location>
        <begin position="1"/>
        <end position="25"/>
    </location>
</feature>
<sequence length="293" mass="31999">MEANFARSGYNTNSTASTPVGQPQNVLGGNAFAIESNCVNENQHSSHLLAQGGINHVEARDTSDRLQRVTYSDHQFRDTHDASVGMSIEHHGYTPNAYIGGPPPLPPVIPIPLPPLSPTIPVQTHPLITYRLHHSNVNNPIWWNISLPPSNACLAAALHSAPSWPWWREVAVRPNGLPSMTIRVQGIQRPIVVFPGEIGHQISILDAMNAVYNAVRTSVVVASNAGESSTTDLIFGPGPEEGDQEVDSMNAVPSDAIQRQFRGRVWWAGLRASTDEVDVWILQLQGMRRGGHY</sequence>
<proteinExistence type="predicted"/>
<accession>A0A9P5YR94</accession>
<dbReference type="OrthoDB" id="3172906at2759"/>
<reference evidence="2" key="1">
    <citation type="submission" date="2020-11" db="EMBL/GenBank/DDBJ databases">
        <authorList>
            <consortium name="DOE Joint Genome Institute"/>
            <person name="Ahrendt S."/>
            <person name="Riley R."/>
            <person name="Andreopoulos W."/>
            <person name="Labutti K."/>
            <person name="Pangilinan J."/>
            <person name="Ruiz-Duenas F.J."/>
            <person name="Barrasa J.M."/>
            <person name="Sanchez-Garcia M."/>
            <person name="Camarero S."/>
            <person name="Miyauchi S."/>
            <person name="Serrano A."/>
            <person name="Linde D."/>
            <person name="Babiker R."/>
            <person name="Drula E."/>
            <person name="Ayuso-Fernandez I."/>
            <person name="Pacheco R."/>
            <person name="Padilla G."/>
            <person name="Ferreira P."/>
            <person name="Barriuso J."/>
            <person name="Kellner H."/>
            <person name="Castanera R."/>
            <person name="Alfaro M."/>
            <person name="Ramirez L."/>
            <person name="Pisabarro A.G."/>
            <person name="Kuo A."/>
            <person name="Tritt A."/>
            <person name="Lipzen A."/>
            <person name="He G."/>
            <person name="Yan M."/>
            <person name="Ng V."/>
            <person name="Cullen D."/>
            <person name="Martin F."/>
            <person name="Rosso M.-N."/>
            <person name="Henrissat B."/>
            <person name="Hibbett D."/>
            <person name="Martinez A.T."/>
            <person name="Grigoriev I.V."/>
        </authorList>
    </citation>
    <scope>NUCLEOTIDE SEQUENCE</scope>
    <source>
        <strain evidence="2">CIRM-BRFM 674</strain>
    </source>
</reference>
<evidence type="ECO:0000256" key="1">
    <source>
        <dbReference type="SAM" id="MobiDB-lite"/>
    </source>
</evidence>
<protein>
    <submittedName>
        <fullName evidence="2">Uncharacterized protein</fullName>
    </submittedName>
</protein>
<gene>
    <name evidence="2" type="ORF">BDN70DRAFT_960982</name>
</gene>
<dbReference type="AlphaFoldDB" id="A0A9P5YR94"/>
<name>A0A9P5YR94_9AGAR</name>
<dbReference type="Proteomes" id="UP000807469">
    <property type="component" value="Unassembled WGS sequence"/>
</dbReference>
<organism evidence="2 3">
    <name type="scientific">Pholiota conissans</name>
    <dbReference type="NCBI Taxonomy" id="109636"/>
    <lineage>
        <taxon>Eukaryota</taxon>
        <taxon>Fungi</taxon>
        <taxon>Dikarya</taxon>
        <taxon>Basidiomycota</taxon>
        <taxon>Agaricomycotina</taxon>
        <taxon>Agaricomycetes</taxon>
        <taxon>Agaricomycetidae</taxon>
        <taxon>Agaricales</taxon>
        <taxon>Agaricineae</taxon>
        <taxon>Strophariaceae</taxon>
        <taxon>Pholiota</taxon>
    </lineage>
</organism>